<reference evidence="1 2" key="1">
    <citation type="submission" date="2017-11" db="EMBL/GenBank/DDBJ databases">
        <title>De-novo sequencing of pomegranate (Punica granatum L.) genome.</title>
        <authorList>
            <person name="Akparov Z."/>
            <person name="Amiraslanov A."/>
            <person name="Hajiyeva S."/>
            <person name="Abbasov M."/>
            <person name="Kaur K."/>
            <person name="Hamwieh A."/>
            <person name="Solovyev V."/>
            <person name="Salamov A."/>
            <person name="Braich B."/>
            <person name="Kosarev P."/>
            <person name="Mahmoud A."/>
            <person name="Hajiyev E."/>
            <person name="Babayeva S."/>
            <person name="Izzatullayeva V."/>
            <person name="Mammadov A."/>
            <person name="Mammadov A."/>
            <person name="Sharifova S."/>
            <person name="Ojaghi J."/>
            <person name="Eynullazada K."/>
            <person name="Bayramov B."/>
            <person name="Abdulazimova A."/>
            <person name="Shahmuradov I."/>
        </authorList>
    </citation>
    <scope>NUCLEOTIDE SEQUENCE [LARGE SCALE GENOMIC DNA]</scope>
    <source>
        <strain evidence="2">cv. AG2017</strain>
        <tissue evidence="1">Leaf</tissue>
    </source>
</reference>
<sequence>MATITLETTLEGAMATGGRAQASLPSPTLPPCFKIGRDSGDHAWRGVAWSSNSGDHVGKGDGRNSMVRKGGERWPRVEIVNSLDSRGLGILLTPLDVALTLVTTPRLESPATSGVTDDPNQGVVIRMEAPTWASAPFRFSFF</sequence>
<keyword evidence="2" id="KW-1185">Reference proteome</keyword>
<accession>A0A2I0KBS5</accession>
<evidence type="ECO:0000313" key="2">
    <source>
        <dbReference type="Proteomes" id="UP000233551"/>
    </source>
</evidence>
<name>A0A2I0KBS5_PUNGR</name>
<protein>
    <submittedName>
        <fullName evidence="1">Uncharacterized protein</fullName>
    </submittedName>
</protein>
<gene>
    <name evidence="1" type="ORF">CRG98_013628</name>
</gene>
<comment type="caution">
    <text evidence="1">The sequence shown here is derived from an EMBL/GenBank/DDBJ whole genome shotgun (WGS) entry which is preliminary data.</text>
</comment>
<evidence type="ECO:0000313" key="1">
    <source>
        <dbReference type="EMBL" id="PKI65962.1"/>
    </source>
</evidence>
<dbReference type="Proteomes" id="UP000233551">
    <property type="component" value="Unassembled WGS sequence"/>
</dbReference>
<proteinExistence type="predicted"/>
<dbReference type="EMBL" id="PGOL01000698">
    <property type="protein sequence ID" value="PKI65962.1"/>
    <property type="molecule type" value="Genomic_DNA"/>
</dbReference>
<dbReference type="AlphaFoldDB" id="A0A2I0KBS5"/>
<organism evidence="1 2">
    <name type="scientific">Punica granatum</name>
    <name type="common">Pomegranate</name>
    <dbReference type="NCBI Taxonomy" id="22663"/>
    <lineage>
        <taxon>Eukaryota</taxon>
        <taxon>Viridiplantae</taxon>
        <taxon>Streptophyta</taxon>
        <taxon>Embryophyta</taxon>
        <taxon>Tracheophyta</taxon>
        <taxon>Spermatophyta</taxon>
        <taxon>Magnoliopsida</taxon>
        <taxon>eudicotyledons</taxon>
        <taxon>Gunneridae</taxon>
        <taxon>Pentapetalae</taxon>
        <taxon>rosids</taxon>
        <taxon>malvids</taxon>
        <taxon>Myrtales</taxon>
        <taxon>Lythraceae</taxon>
        <taxon>Punica</taxon>
    </lineage>
</organism>